<protein>
    <submittedName>
        <fullName evidence="1">Endonuclease/exonuclease/phosphatase family protein</fullName>
    </submittedName>
</protein>
<reference evidence="1" key="1">
    <citation type="submission" date="2024-09" db="EMBL/GenBank/DDBJ databases">
        <authorList>
            <person name="Liu J."/>
        </authorList>
    </citation>
    <scope>NUCLEOTIDE SEQUENCE</scope>
    <source>
        <strain evidence="1">NBU2967</strain>
    </source>
</reference>
<sequence length="343" mass="39431">MKKLSVFNKIVLTVNIIVASLLFLACFTPYISVKSFPVLSFLGLAVPIFVAINILFFLYWLISGRRLWLLSFAALVVGYLALGNFIKLTYGDEVVFSEDDLKIMSFNVRGFNKNRNIESETIFEDIKTFIDKEEPDIICFQEVGYLRRKEYVDYPFMHLEYIGNPGKVLLGIFSKYPILKSELINFKWTRNNAAYADILYENDTIRVYNLHLQSLGITPGRGVIRNSSSEKLCKQLSTHFQKQEEQAKFVVEHGNGVNYKKIICGDFNNSQFSRTYNILSKNKIDAFKAKGTGYGRTFSFHGLPVRIDFILADPEFEITAHKTYDVEYSDHFPIMASFKMTGE</sequence>
<organism evidence="1 2">
    <name type="scientific">Meishania litoralis</name>
    <dbReference type="NCBI Taxonomy" id="3434685"/>
    <lineage>
        <taxon>Bacteria</taxon>
        <taxon>Pseudomonadati</taxon>
        <taxon>Bacteroidota</taxon>
        <taxon>Flavobacteriia</taxon>
        <taxon>Flavobacteriales</taxon>
        <taxon>Flavobacteriaceae</taxon>
        <taxon>Meishania</taxon>
    </lineage>
</organism>
<keyword evidence="1" id="KW-0540">Nuclease</keyword>
<gene>
    <name evidence="1" type="ORF">ACEZ3G_16150</name>
</gene>
<dbReference type="Proteomes" id="UP001595191">
    <property type="component" value="Unassembled WGS sequence"/>
</dbReference>
<accession>A0ACC7LP18</accession>
<keyword evidence="1" id="KW-0378">Hydrolase</keyword>
<comment type="caution">
    <text evidence="1">The sequence shown here is derived from an EMBL/GenBank/DDBJ whole genome shotgun (WGS) entry which is preliminary data.</text>
</comment>
<name>A0ACC7LP18_9FLAO</name>
<evidence type="ECO:0000313" key="2">
    <source>
        <dbReference type="Proteomes" id="UP001595191"/>
    </source>
</evidence>
<keyword evidence="1" id="KW-0255">Endonuclease</keyword>
<dbReference type="EMBL" id="JBHFPV010000006">
    <property type="protein sequence ID" value="MFH6605019.1"/>
    <property type="molecule type" value="Genomic_DNA"/>
</dbReference>
<evidence type="ECO:0000313" key="1">
    <source>
        <dbReference type="EMBL" id="MFH6605019.1"/>
    </source>
</evidence>
<keyword evidence="2" id="KW-1185">Reference proteome</keyword>
<proteinExistence type="predicted"/>